<organism evidence="10 11">
    <name type="scientific">Gordonia desulfuricans</name>
    <dbReference type="NCBI Taxonomy" id="89051"/>
    <lineage>
        <taxon>Bacteria</taxon>
        <taxon>Bacillati</taxon>
        <taxon>Actinomycetota</taxon>
        <taxon>Actinomycetes</taxon>
        <taxon>Mycobacteriales</taxon>
        <taxon>Gordoniaceae</taxon>
        <taxon>Gordonia</taxon>
    </lineage>
</organism>
<dbReference type="RefSeq" id="WP_020790466.1">
    <property type="nucleotide sequence ID" value="NZ_JAADZU010000029.1"/>
</dbReference>
<evidence type="ECO:0000313" key="10">
    <source>
        <dbReference type="EMBL" id="NDK90069.1"/>
    </source>
</evidence>
<dbReference type="PANTHER" id="PTHR43065">
    <property type="entry name" value="SENSOR HISTIDINE KINASE"/>
    <property type="match status" value="1"/>
</dbReference>
<dbReference type="Gene3D" id="3.30.450.20">
    <property type="entry name" value="PAS domain"/>
    <property type="match status" value="1"/>
</dbReference>
<evidence type="ECO:0000259" key="9">
    <source>
        <dbReference type="PROSITE" id="PS50109"/>
    </source>
</evidence>
<keyword evidence="8" id="KW-0902">Two-component regulatory system</keyword>
<dbReference type="GO" id="GO:0000155">
    <property type="term" value="F:phosphorelay sensor kinase activity"/>
    <property type="evidence" value="ECO:0007669"/>
    <property type="project" value="InterPro"/>
</dbReference>
<accession>A0A7K3LPA7</accession>
<dbReference type="CDD" id="cd00082">
    <property type="entry name" value="HisKA"/>
    <property type="match status" value="1"/>
</dbReference>
<dbReference type="EC" id="2.7.13.3" evidence="2"/>
<dbReference type="InterPro" id="IPR003594">
    <property type="entry name" value="HATPase_dom"/>
</dbReference>
<protein>
    <recommendedName>
        <fullName evidence="2">histidine kinase</fullName>
        <ecNumber evidence="2">2.7.13.3</ecNumber>
    </recommendedName>
</protein>
<dbReference type="SMART" id="SM00387">
    <property type="entry name" value="HATPase_c"/>
    <property type="match status" value="1"/>
</dbReference>
<dbReference type="PANTHER" id="PTHR43065:SF10">
    <property type="entry name" value="PEROXIDE STRESS-ACTIVATED HISTIDINE KINASE MAK3"/>
    <property type="match status" value="1"/>
</dbReference>
<dbReference type="PROSITE" id="PS50109">
    <property type="entry name" value="HIS_KIN"/>
    <property type="match status" value="1"/>
</dbReference>
<dbReference type="InterPro" id="IPR005467">
    <property type="entry name" value="His_kinase_dom"/>
</dbReference>
<sequence length="499" mass="54742">MTDVVPCAALTADDHLALLEAGDTCILLHDAESLQIVWANPAACRMLEVELAELLQLRANHISKPAREYDRVVARALLNQALDRGAARVEWHLRSKSGRVFRCDAFATRVELSQGPAVMVQYRDIERELSTERAERLTETHVGMLTQHTSTIALTVAQDGSIQAATDTALGYLFPDRTTVSPIGRTLMSCTQIRVNGQPSTWSEVVAATSPLHPLQLLIDRDGTPIWLEGSVERLPELAAQRYLIILHDITDRIREEEVRELALHQENYLARYNAMGDMAMAIAHELGQPLAAADNFITGVRGFSRSLAGTERLDADTCSDIDSGLELASKQIARAATIVNTVRAYVGHLEHVEQVVDLNDVVRECLPFMQLRSGPTGVPIEVRLSEQPVWVRCERVLVGQVMLNLCFNAVDEMVACGDTATPVVITTSNTGGEGIFTVDDQGRGLNRDPFHESFTEKAHGSGIGLALSYRIITRQHGTIWNRPRAGGGTVFGFGLPSQ</sequence>
<dbReference type="Pfam" id="PF13426">
    <property type="entry name" value="PAS_9"/>
    <property type="match status" value="1"/>
</dbReference>
<dbReference type="InterPro" id="IPR003661">
    <property type="entry name" value="HisK_dim/P_dom"/>
</dbReference>
<reference evidence="10 11" key="1">
    <citation type="submission" date="2020-01" db="EMBL/GenBank/DDBJ databases">
        <title>Investigation of new actinobacteria for the biodesulphurisation of diesel fuel.</title>
        <authorList>
            <person name="Athi Narayanan S.M."/>
        </authorList>
    </citation>
    <scope>NUCLEOTIDE SEQUENCE [LARGE SCALE GENOMIC DNA]</scope>
    <source>
        <strain evidence="10 11">213E</strain>
    </source>
</reference>
<keyword evidence="7" id="KW-0067">ATP-binding</keyword>
<evidence type="ECO:0000256" key="5">
    <source>
        <dbReference type="ARBA" id="ARBA00022741"/>
    </source>
</evidence>
<evidence type="ECO:0000256" key="3">
    <source>
        <dbReference type="ARBA" id="ARBA00022553"/>
    </source>
</evidence>
<keyword evidence="3" id="KW-0597">Phosphoprotein</keyword>
<comment type="catalytic activity">
    <reaction evidence="1">
        <text>ATP + protein L-histidine = ADP + protein N-phospho-L-histidine.</text>
        <dbReference type="EC" id="2.7.13.3"/>
    </reaction>
</comment>
<proteinExistence type="predicted"/>
<keyword evidence="11" id="KW-1185">Reference proteome</keyword>
<evidence type="ECO:0000256" key="1">
    <source>
        <dbReference type="ARBA" id="ARBA00000085"/>
    </source>
</evidence>
<name>A0A7K3LPA7_9ACTN</name>
<keyword evidence="4" id="KW-0808">Transferase</keyword>
<evidence type="ECO:0000256" key="8">
    <source>
        <dbReference type="ARBA" id="ARBA00023012"/>
    </source>
</evidence>
<dbReference type="Gene3D" id="1.10.287.130">
    <property type="match status" value="1"/>
</dbReference>
<dbReference type="Gene3D" id="3.30.565.10">
    <property type="entry name" value="Histidine kinase-like ATPase, C-terminal domain"/>
    <property type="match status" value="1"/>
</dbReference>
<dbReference type="Pfam" id="PF02518">
    <property type="entry name" value="HATPase_c"/>
    <property type="match status" value="1"/>
</dbReference>
<gene>
    <name evidence="10" type="ORF">GYA93_10815</name>
</gene>
<evidence type="ECO:0000256" key="2">
    <source>
        <dbReference type="ARBA" id="ARBA00012438"/>
    </source>
</evidence>
<dbReference type="GO" id="GO:0005524">
    <property type="term" value="F:ATP binding"/>
    <property type="evidence" value="ECO:0007669"/>
    <property type="project" value="UniProtKB-KW"/>
</dbReference>
<dbReference type="EMBL" id="JAADZU010000029">
    <property type="protein sequence ID" value="NDK90069.1"/>
    <property type="molecule type" value="Genomic_DNA"/>
</dbReference>
<evidence type="ECO:0000313" key="11">
    <source>
        <dbReference type="Proteomes" id="UP000466307"/>
    </source>
</evidence>
<dbReference type="CDD" id="cd00130">
    <property type="entry name" value="PAS"/>
    <property type="match status" value="1"/>
</dbReference>
<dbReference type="InterPro" id="IPR004358">
    <property type="entry name" value="Sig_transdc_His_kin-like_C"/>
</dbReference>
<comment type="caution">
    <text evidence="10">The sequence shown here is derived from an EMBL/GenBank/DDBJ whole genome shotgun (WGS) entry which is preliminary data.</text>
</comment>
<evidence type="ECO:0000256" key="4">
    <source>
        <dbReference type="ARBA" id="ARBA00022679"/>
    </source>
</evidence>
<evidence type="ECO:0000256" key="6">
    <source>
        <dbReference type="ARBA" id="ARBA00022777"/>
    </source>
</evidence>
<keyword evidence="5" id="KW-0547">Nucleotide-binding</keyword>
<keyword evidence="6" id="KW-0418">Kinase</keyword>
<dbReference type="InterPro" id="IPR000014">
    <property type="entry name" value="PAS"/>
</dbReference>
<dbReference type="SUPFAM" id="SSF55785">
    <property type="entry name" value="PYP-like sensor domain (PAS domain)"/>
    <property type="match status" value="1"/>
</dbReference>
<dbReference type="InterPro" id="IPR036890">
    <property type="entry name" value="HATPase_C_sf"/>
</dbReference>
<evidence type="ECO:0000256" key="7">
    <source>
        <dbReference type="ARBA" id="ARBA00022840"/>
    </source>
</evidence>
<dbReference type="PRINTS" id="PR00344">
    <property type="entry name" value="BCTRLSENSOR"/>
</dbReference>
<dbReference type="InterPro" id="IPR035965">
    <property type="entry name" value="PAS-like_dom_sf"/>
</dbReference>
<dbReference type="AlphaFoldDB" id="A0A7K3LPA7"/>
<feature type="domain" description="Histidine kinase" evidence="9">
    <location>
        <begin position="282"/>
        <end position="499"/>
    </location>
</feature>
<dbReference type="SUPFAM" id="SSF55874">
    <property type="entry name" value="ATPase domain of HSP90 chaperone/DNA topoisomerase II/histidine kinase"/>
    <property type="match status" value="1"/>
</dbReference>
<dbReference type="Proteomes" id="UP000466307">
    <property type="component" value="Unassembled WGS sequence"/>
</dbReference>